<dbReference type="Proteomes" id="UP000054423">
    <property type="component" value="Unassembled WGS sequence"/>
</dbReference>
<organism evidence="1">
    <name type="scientific">Phytophthora nicotianae</name>
    <name type="common">Potato buckeye rot agent</name>
    <name type="synonym">Phytophthora parasitica</name>
    <dbReference type="NCBI Taxonomy" id="4792"/>
    <lineage>
        <taxon>Eukaryota</taxon>
        <taxon>Sar</taxon>
        <taxon>Stramenopiles</taxon>
        <taxon>Oomycota</taxon>
        <taxon>Peronosporomycetes</taxon>
        <taxon>Peronosporales</taxon>
        <taxon>Peronosporaceae</taxon>
        <taxon>Phytophthora</taxon>
    </lineage>
</organism>
<dbReference type="InterPro" id="IPR052579">
    <property type="entry name" value="Zinc_finger_SWIM"/>
</dbReference>
<accession>W2LEJ5</accession>
<dbReference type="VEuPathDB" id="FungiDB:PPTG_08658"/>
<gene>
    <name evidence="1" type="ORF">L917_07065</name>
</gene>
<sequence length="271" mass="30857">MANFLSNSIGRTVSNQQAPNFLASRYGGPCVEHRVELLVEAYLTHSGNECLLLEDADGVLCGIVMINAAQKELYKWWGETLPLNWTHHSNNLGFHLGELMITAGNGLGISQRDGIEVAWRWVVHTKSHTSFQKRWTLLVEKCAEVSFVLPEYFRSNWYECRDMWAAHARSKFYSVGNTNRLEATWKHMKTMMNLNSTFDKCLSAILLYQVQVLRALKSDLILVDSKSHFYPNDPHALQHVSSVLSSYAYGLVRDQYQLFGTSCSSEWSIAL</sequence>
<dbReference type="VEuPathDB" id="FungiDB:PPTG_20475"/>
<dbReference type="OrthoDB" id="118453at2759"/>
<dbReference type="PANTHER" id="PTHR31569">
    <property type="entry name" value="SWIM-TYPE DOMAIN-CONTAINING PROTEIN"/>
    <property type="match status" value="1"/>
</dbReference>
<name>W2LEJ5_PHYNI</name>
<dbReference type="EMBL" id="KI679197">
    <property type="protein sequence ID" value="ETL95085.1"/>
    <property type="molecule type" value="Genomic_DNA"/>
</dbReference>
<protein>
    <submittedName>
        <fullName evidence="1">Uncharacterized protein</fullName>
    </submittedName>
</protein>
<dbReference type="AlphaFoldDB" id="W2LEJ5"/>
<dbReference type="PANTHER" id="PTHR31569:SF4">
    <property type="entry name" value="SWIM-TYPE DOMAIN-CONTAINING PROTEIN"/>
    <property type="match status" value="1"/>
</dbReference>
<reference evidence="1" key="1">
    <citation type="submission" date="2013-11" db="EMBL/GenBank/DDBJ databases">
        <title>The Genome Sequence of Phytophthora parasitica CHvinca01.</title>
        <authorList>
            <consortium name="The Broad Institute Genomics Platform"/>
            <person name="Russ C."/>
            <person name="Tyler B."/>
            <person name="Panabieres F."/>
            <person name="Shan W."/>
            <person name="Tripathy S."/>
            <person name="Grunwald N."/>
            <person name="Machado M."/>
            <person name="Johnson C.S."/>
            <person name="Arredondo F."/>
            <person name="Hong C."/>
            <person name="Coffey M."/>
            <person name="Young S.K."/>
            <person name="Zeng Q."/>
            <person name="Gargeya S."/>
            <person name="Fitzgerald M."/>
            <person name="Abouelleil A."/>
            <person name="Alvarado L."/>
            <person name="Chapman S.B."/>
            <person name="Gainer-Dewar J."/>
            <person name="Goldberg J."/>
            <person name="Griggs A."/>
            <person name="Gujja S."/>
            <person name="Hansen M."/>
            <person name="Howarth C."/>
            <person name="Imamovic A."/>
            <person name="Ireland A."/>
            <person name="Larimer J."/>
            <person name="McCowan C."/>
            <person name="Murphy C."/>
            <person name="Pearson M."/>
            <person name="Poon T.W."/>
            <person name="Priest M."/>
            <person name="Roberts A."/>
            <person name="Saif S."/>
            <person name="Shea T."/>
            <person name="Sykes S."/>
            <person name="Wortman J."/>
            <person name="Nusbaum C."/>
            <person name="Birren B."/>
        </authorList>
    </citation>
    <scope>NUCLEOTIDE SEQUENCE [LARGE SCALE GENOMIC DNA]</scope>
    <source>
        <strain evidence="1">CHvinca01</strain>
    </source>
</reference>
<proteinExistence type="predicted"/>
<evidence type="ECO:0000313" key="1">
    <source>
        <dbReference type="EMBL" id="ETL95085.1"/>
    </source>
</evidence>